<dbReference type="Gene3D" id="2.40.30.10">
    <property type="entry name" value="Translation factors"/>
    <property type="match status" value="1"/>
</dbReference>
<proteinExistence type="predicted"/>
<evidence type="ECO:0000313" key="1">
    <source>
        <dbReference type="EMBL" id="CAD7461493.1"/>
    </source>
</evidence>
<name>A0A7R9IN36_9NEOP</name>
<protein>
    <submittedName>
        <fullName evidence="1">Uncharacterized protein</fullName>
    </submittedName>
</protein>
<reference evidence="1" key="1">
    <citation type="submission" date="2020-11" db="EMBL/GenBank/DDBJ databases">
        <authorList>
            <person name="Tran Van P."/>
        </authorList>
    </citation>
    <scope>NUCLEOTIDE SEQUENCE</scope>
</reference>
<dbReference type="EMBL" id="OE004829">
    <property type="protein sequence ID" value="CAD7461493.1"/>
    <property type="molecule type" value="Genomic_DNA"/>
</dbReference>
<dbReference type="AlphaFoldDB" id="A0A7R9IN36"/>
<accession>A0A7R9IN36</accession>
<sequence>MRKRKQEISRQSIDACKNYFRDDLVKTDWQLMVELKKLFEIIARKRKSRSSAGILDVSKADSCNTTHSNTGLSQQTFCQSLPPDRKKEIPVQAVSCGTSYHCEYPILGQSGLTKLHGPPGS</sequence>
<gene>
    <name evidence="1" type="ORF">TTEB3V08_LOCUS9402</name>
</gene>
<organism evidence="1">
    <name type="scientific">Timema tahoe</name>
    <dbReference type="NCBI Taxonomy" id="61484"/>
    <lineage>
        <taxon>Eukaryota</taxon>
        <taxon>Metazoa</taxon>
        <taxon>Ecdysozoa</taxon>
        <taxon>Arthropoda</taxon>
        <taxon>Hexapoda</taxon>
        <taxon>Insecta</taxon>
        <taxon>Pterygota</taxon>
        <taxon>Neoptera</taxon>
        <taxon>Polyneoptera</taxon>
        <taxon>Phasmatodea</taxon>
        <taxon>Timematodea</taxon>
        <taxon>Timematoidea</taxon>
        <taxon>Timematidae</taxon>
        <taxon>Timema</taxon>
    </lineage>
</organism>